<evidence type="ECO:0000256" key="5">
    <source>
        <dbReference type="ARBA" id="ARBA00022519"/>
    </source>
</evidence>
<dbReference type="Proteomes" id="UP000032679">
    <property type="component" value="Unassembled WGS sequence"/>
</dbReference>
<dbReference type="RefSeq" id="WP_048849793.1">
    <property type="nucleotide sequence ID" value="NZ_BALE01000036.1"/>
</dbReference>
<dbReference type="AlphaFoldDB" id="A0A0D6MMU4"/>
<feature type="compositionally biased region" description="Polar residues" evidence="10">
    <location>
        <begin position="250"/>
        <end position="274"/>
    </location>
</feature>
<dbReference type="OrthoDB" id="9810980at2"/>
<evidence type="ECO:0000313" key="13">
    <source>
        <dbReference type="EMBL" id="GAN55007.1"/>
    </source>
</evidence>
<comment type="caution">
    <text evidence="13">The sequence shown here is derived from an EMBL/GenBank/DDBJ whole genome shotgun (WGS) entry which is preliminary data.</text>
</comment>
<protein>
    <recommendedName>
        <fullName evidence="9">Membrane fusion protein (MFP) family protein</fullName>
    </recommendedName>
</protein>
<dbReference type="PANTHER" id="PTHR30386:SF26">
    <property type="entry name" value="TRANSPORT PROTEIN COMB"/>
    <property type="match status" value="1"/>
</dbReference>
<dbReference type="Pfam" id="PF26002">
    <property type="entry name" value="Beta-barrel_AprE"/>
    <property type="match status" value="1"/>
</dbReference>
<feature type="region of interest" description="Disordered" evidence="10">
    <location>
        <begin position="250"/>
        <end position="277"/>
    </location>
</feature>
<keyword evidence="5 9" id="KW-0997">Cell inner membrane</keyword>
<feature type="domain" description="AprE-like beta-barrel" evidence="12">
    <location>
        <begin position="358"/>
        <end position="457"/>
    </location>
</feature>
<comment type="similarity">
    <text evidence="2 9">Belongs to the membrane fusion protein (MFP) (TC 8.A.1) family.</text>
</comment>
<organism evidence="13 14">
    <name type="scientific">Tanticharoenia sakaeratensis NBRC 103193</name>
    <dbReference type="NCBI Taxonomy" id="1231623"/>
    <lineage>
        <taxon>Bacteria</taxon>
        <taxon>Pseudomonadati</taxon>
        <taxon>Pseudomonadota</taxon>
        <taxon>Alphaproteobacteria</taxon>
        <taxon>Acetobacterales</taxon>
        <taxon>Acetobacteraceae</taxon>
        <taxon>Tanticharoenia</taxon>
    </lineage>
</organism>
<keyword evidence="6 9" id="KW-0812">Transmembrane</keyword>
<evidence type="ECO:0000256" key="9">
    <source>
        <dbReference type="RuleBase" id="RU365093"/>
    </source>
</evidence>
<dbReference type="NCBIfam" id="TIGR01843">
    <property type="entry name" value="type_I_hlyD"/>
    <property type="match status" value="1"/>
</dbReference>
<dbReference type="PANTHER" id="PTHR30386">
    <property type="entry name" value="MEMBRANE FUSION SUBUNIT OF EMRAB-TOLC MULTIDRUG EFFLUX PUMP"/>
    <property type="match status" value="1"/>
</dbReference>
<evidence type="ECO:0000256" key="8">
    <source>
        <dbReference type="ARBA" id="ARBA00023136"/>
    </source>
</evidence>
<dbReference type="GO" id="GO:0005886">
    <property type="term" value="C:plasma membrane"/>
    <property type="evidence" value="ECO:0007669"/>
    <property type="project" value="UniProtKB-SubCell"/>
</dbReference>
<dbReference type="InterPro" id="IPR058781">
    <property type="entry name" value="HH_AprE-like"/>
</dbReference>
<keyword evidence="7 9" id="KW-1133">Transmembrane helix</keyword>
<proteinExistence type="inferred from homology"/>
<comment type="subcellular location">
    <subcellularLocation>
        <location evidence="1 9">Cell inner membrane</location>
        <topology evidence="1 9">Single-pass membrane protein</topology>
    </subcellularLocation>
</comment>
<evidence type="ECO:0000259" key="11">
    <source>
        <dbReference type="Pfam" id="PF25994"/>
    </source>
</evidence>
<evidence type="ECO:0000313" key="14">
    <source>
        <dbReference type="Proteomes" id="UP000032679"/>
    </source>
</evidence>
<dbReference type="GO" id="GO:0015031">
    <property type="term" value="P:protein transport"/>
    <property type="evidence" value="ECO:0007669"/>
    <property type="project" value="InterPro"/>
</dbReference>
<dbReference type="InterPro" id="IPR050739">
    <property type="entry name" value="MFP"/>
</dbReference>
<gene>
    <name evidence="13" type="ORF">Tasa_036_025</name>
</gene>
<evidence type="ECO:0000256" key="7">
    <source>
        <dbReference type="ARBA" id="ARBA00022989"/>
    </source>
</evidence>
<evidence type="ECO:0000256" key="10">
    <source>
        <dbReference type="SAM" id="MobiDB-lite"/>
    </source>
</evidence>
<dbReference type="EMBL" id="BALE01000036">
    <property type="protein sequence ID" value="GAN55007.1"/>
    <property type="molecule type" value="Genomic_DNA"/>
</dbReference>
<evidence type="ECO:0000256" key="4">
    <source>
        <dbReference type="ARBA" id="ARBA00022475"/>
    </source>
</evidence>
<keyword evidence="3 9" id="KW-0813">Transport</keyword>
<sequence length="481" mass="52683">MSGSDVVPHDDSNPILPNDDAQQHVPRKVGDPFSPEGMPLALLEFHSPSAALVNLPATPAAERMVWVVAAMFLFCVVAMAVYPLDEVISTPGRMISTEPTIQVQPLETAIIRSIDVHVGDFVHKGQVIAHLDPTISEADVTNMRQQRDGYQAEVDRLTAEAEDHPYVPDPHNPASTTQAAAFERRSAEYKAHVSNYDQQIAGLQSDLQGYEANAAMYASRAKLARDVYNMRLSLQDQKVGSRLSTLQAQSDLMESERSQIGAQQSAQSTRSKLQATRDERESYIQNWKAQVYSDLSIGQHRLDEARSDYDKAALRRSLIVLHANEDSVVLTIAKVSVGSVLSGGGQLMTLVPVGSGLEMEAMMRGQDAGFVHVGDHAVLKFTTFPYDQYGGADATVRVISADSFAQGQDGGEQEASGTSAMTTYYRVRLRIDRYTLHGVPEFFHPSPGMPVTADIDVGKRTPLRYLLNRMVPAATNGMREP</sequence>
<reference evidence="13 14" key="1">
    <citation type="submission" date="2012-10" db="EMBL/GenBank/DDBJ databases">
        <title>Genome sequencing of Tanticharoenia sakaeratensis NBRC 103193.</title>
        <authorList>
            <person name="Azuma Y."/>
            <person name="Hadano H."/>
            <person name="Hirakawa H."/>
            <person name="Matsushita K."/>
        </authorList>
    </citation>
    <scope>NUCLEOTIDE SEQUENCE [LARGE SCALE GENOMIC DNA]</scope>
    <source>
        <strain evidence="13 14">NBRC 103193</strain>
    </source>
</reference>
<dbReference type="STRING" id="1231623.Tasa_036_025"/>
<dbReference type="InterPro" id="IPR010129">
    <property type="entry name" value="T1SS_HlyD"/>
</dbReference>
<dbReference type="Gene3D" id="2.40.50.100">
    <property type="match status" value="1"/>
</dbReference>
<keyword evidence="8 9" id="KW-0472">Membrane</keyword>
<dbReference type="InterPro" id="IPR058982">
    <property type="entry name" value="Beta-barrel_AprE"/>
</dbReference>
<accession>A0A0D6MMU4</accession>
<evidence type="ECO:0000256" key="6">
    <source>
        <dbReference type="ARBA" id="ARBA00022692"/>
    </source>
</evidence>
<evidence type="ECO:0000256" key="1">
    <source>
        <dbReference type="ARBA" id="ARBA00004377"/>
    </source>
</evidence>
<feature type="transmembrane region" description="Helical" evidence="9">
    <location>
        <begin position="64"/>
        <end position="84"/>
    </location>
</feature>
<evidence type="ECO:0000256" key="3">
    <source>
        <dbReference type="ARBA" id="ARBA00022448"/>
    </source>
</evidence>
<feature type="region of interest" description="Disordered" evidence="10">
    <location>
        <begin position="1"/>
        <end position="30"/>
    </location>
</feature>
<keyword evidence="4 9" id="KW-1003">Cell membrane</keyword>
<evidence type="ECO:0000256" key="2">
    <source>
        <dbReference type="ARBA" id="ARBA00009477"/>
    </source>
</evidence>
<keyword evidence="14" id="KW-1185">Reference proteome</keyword>
<dbReference type="PRINTS" id="PR01490">
    <property type="entry name" value="RTXTOXIND"/>
</dbReference>
<feature type="domain" description="AprE-like long alpha-helical hairpin" evidence="11">
    <location>
        <begin position="137"/>
        <end position="312"/>
    </location>
</feature>
<dbReference type="Pfam" id="PF25994">
    <property type="entry name" value="HH_AprE"/>
    <property type="match status" value="1"/>
</dbReference>
<evidence type="ECO:0000259" key="12">
    <source>
        <dbReference type="Pfam" id="PF26002"/>
    </source>
</evidence>
<name>A0A0D6MMU4_9PROT</name>